<evidence type="ECO:0000313" key="10">
    <source>
        <dbReference type="Proteomes" id="UP001515480"/>
    </source>
</evidence>
<gene>
    <name evidence="9" type="ORF">AB1Y20_012769</name>
</gene>
<dbReference type="Proteomes" id="UP001515480">
    <property type="component" value="Unassembled WGS sequence"/>
</dbReference>
<keyword evidence="5 6" id="KW-0472">Membrane</keyword>
<evidence type="ECO:0000256" key="7">
    <source>
        <dbReference type="SAM" id="MobiDB-lite"/>
    </source>
</evidence>
<evidence type="ECO:0000256" key="3">
    <source>
        <dbReference type="ARBA" id="ARBA00022692"/>
    </source>
</evidence>
<comment type="subcellular location">
    <subcellularLocation>
        <location evidence="1">Membrane</location>
        <topology evidence="1">Multi-pass membrane protein</topology>
    </subcellularLocation>
</comment>
<dbReference type="GO" id="GO:0005737">
    <property type="term" value="C:cytoplasm"/>
    <property type="evidence" value="ECO:0007669"/>
    <property type="project" value="TreeGrafter"/>
</dbReference>
<evidence type="ECO:0000256" key="5">
    <source>
        <dbReference type="ARBA" id="ARBA00023136"/>
    </source>
</evidence>
<reference evidence="9 10" key="1">
    <citation type="journal article" date="2024" name="Science">
        <title>Giant polyketide synthase enzymes in the biosynthesis of giant marine polyether toxins.</title>
        <authorList>
            <person name="Fallon T.R."/>
            <person name="Shende V.V."/>
            <person name="Wierzbicki I.H."/>
            <person name="Pendleton A.L."/>
            <person name="Watervoot N.F."/>
            <person name="Auber R.P."/>
            <person name="Gonzalez D.J."/>
            <person name="Wisecaver J.H."/>
            <person name="Moore B.S."/>
        </authorList>
    </citation>
    <scope>NUCLEOTIDE SEQUENCE [LARGE SCALE GENOMIC DNA]</scope>
    <source>
        <strain evidence="9 10">12B1</strain>
    </source>
</reference>
<keyword evidence="8" id="KW-0732">Signal</keyword>
<feature type="signal peptide" evidence="8">
    <location>
        <begin position="1"/>
        <end position="19"/>
    </location>
</feature>
<evidence type="ECO:0000256" key="6">
    <source>
        <dbReference type="RuleBase" id="RU363053"/>
    </source>
</evidence>
<keyword evidence="10" id="KW-1185">Reference proteome</keyword>
<name>A0AB34IJL1_PRYPA</name>
<evidence type="ECO:0000256" key="2">
    <source>
        <dbReference type="ARBA" id="ARBA00006824"/>
    </source>
</evidence>
<sequence>MTASCCAVLLLLLPPPIDGLRGLHAASHPHRPLLLATRPPPSSSPSLHGGVEGNSLARPSRRYTSALDAALARLWRRYTSALDAAPMRVRMATAAVLGSLSDAIAQGLEGGQFALARHLALILVNVVYITPLLSLFYAANEWLVGEKLGLPASGWRGTGVRLAVDQLLYAPLCIYGFFWAYGLSEAVCGRLPSLGGLPAQVPLIRAQIQREYRAMLLSNWQLWVLPQLVNFRWMPPRLRLPFGSLVALLWGVIQSIIANR</sequence>
<dbReference type="Pfam" id="PF04117">
    <property type="entry name" value="Mpv17_PMP22"/>
    <property type="match status" value="1"/>
</dbReference>
<feature type="transmembrane region" description="Helical" evidence="6">
    <location>
        <begin position="238"/>
        <end position="258"/>
    </location>
</feature>
<feature type="transmembrane region" description="Helical" evidence="6">
    <location>
        <begin position="119"/>
        <end position="139"/>
    </location>
</feature>
<evidence type="ECO:0000256" key="8">
    <source>
        <dbReference type="SAM" id="SignalP"/>
    </source>
</evidence>
<evidence type="ECO:0000256" key="4">
    <source>
        <dbReference type="ARBA" id="ARBA00022989"/>
    </source>
</evidence>
<comment type="caution">
    <text evidence="9">The sequence shown here is derived from an EMBL/GenBank/DDBJ whole genome shotgun (WGS) entry which is preliminary data.</text>
</comment>
<feature type="region of interest" description="Disordered" evidence="7">
    <location>
        <begin position="36"/>
        <end position="56"/>
    </location>
</feature>
<accession>A0AB34IJL1</accession>
<evidence type="ECO:0008006" key="11">
    <source>
        <dbReference type="Google" id="ProtNLM"/>
    </source>
</evidence>
<dbReference type="GO" id="GO:0016020">
    <property type="term" value="C:membrane"/>
    <property type="evidence" value="ECO:0007669"/>
    <property type="project" value="UniProtKB-SubCell"/>
</dbReference>
<keyword evidence="4 6" id="KW-1133">Transmembrane helix</keyword>
<dbReference type="PANTHER" id="PTHR11266">
    <property type="entry name" value="PEROXISOMAL MEMBRANE PROTEIN 2, PXMP2 MPV17"/>
    <property type="match status" value="1"/>
</dbReference>
<feature type="chain" id="PRO_5044199344" description="Peroxisomal membrane protein MPV17" evidence="8">
    <location>
        <begin position="20"/>
        <end position="260"/>
    </location>
</feature>
<evidence type="ECO:0000313" key="9">
    <source>
        <dbReference type="EMBL" id="KAL1500095.1"/>
    </source>
</evidence>
<feature type="transmembrane region" description="Helical" evidence="6">
    <location>
        <begin position="160"/>
        <end position="181"/>
    </location>
</feature>
<dbReference type="AlphaFoldDB" id="A0AB34IJL1"/>
<dbReference type="PANTHER" id="PTHR11266:SF80">
    <property type="entry name" value="PEROXISOMAL MEMBRANE PROTEIN 2"/>
    <property type="match status" value="1"/>
</dbReference>
<proteinExistence type="inferred from homology"/>
<keyword evidence="3 6" id="KW-0812">Transmembrane</keyword>
<protein>
    <recommendedName>
        <fullName evidence="11">Peroxisomal membrane protein MPV17</fullName>
    </recommendedName>
</protein>
<organism evidence="9 10">
    <name type="scientific">Prymnesium parvum</name>
    <name type="common">Toxic golden alga</name>
    <dbReference type="NCBI Taxonomy" id="97485"/>
    <lineage>
        <taxon>Eukaryota</taxon>
        <taxon>Haptista</taxon>
        <taxon>Haptophyta</taxon>
        <taxon>Prymnesiophyceae</taxon>
        <taxon>Prymnesiales</taxon>
        <taxon>Prymnesiaceae</taxon>
        <taxon>Prymnesium</taxon>
    </lineage>
</organism>
<evidence type="ECO:0000256" key="1">
    <source>
        <dbReference type="ARBA" id="ARBA00004141"/>
    </source>
</evidence>
<dbReference type="InterPro" id="IPR007248">
    <property type="entry name" value="Mpv17_PMP22"/>
</dbReference>
<dbReference type="EMBL" id="JBGBPQ010000024">
    <property type="protein sequence ID" value="KAL1500095.1"/>
    <property type="molecule type" value="Genomic_DNA"/>
</dbReference>
<comment type="similarity">
    <text evidence="2 6">Belongs to the peroxisomal membrane protein PXMP2/4 family.</text>
</comment>